<dbReference type="EC" id="5.4.99.62" evidence="2 6"/>
<dbReference type="HOGENOM" id="CLU_135498_0_0_12"/>
<comment type="subcellular location">
    <subcellularLocation>
        <location evidence="6">Cytoplasm</location>
    </subcellularLocation>
</comment>
<comment type="pathway">
    <text evidence="6">Carbohydrate metabolism; D-ribose degradation; D-ribose 5-phosphate from beta-D-ribopyranose: step 1/2.</text>
</comment>
<dbReference type="eggNOG" id="COG1869">
    <property type="taxonomic scope" value="Bacteria"/>
</dbReference>
<feature type="active site" description="Proton donor" evidence="6">
    <location>
        <position position="20"/>
    </location>
</feature>
<dbReference type="OrthoDB" id="9805009at2"/>
<dbReference type="GO" id="GO:0016872">
    <property type="term" value="F:intramolecular lyase activity"/>
    <property type="evidence" value="ECO:0007669"/>
    <property type="project" value="UniProtKB-UniRule"/>
</dbReference>
<dbReference type="GO" id="GO:0048029">
    <property type="term" value="F:monosaccharide binding"/>
    <property type="evidence" value="ECO:0007669"/>
    <property type="project" value="InterPro"/>
</dbReference>
<dbReference type="RefSeq" id="WP_013757431.1">
    <property type="nucleotide sequence ID" value="NC_015500.1"/>
</dbReference>
<dbReference type="PANTHER" id="PTHR37831">
    <property type="entry name" value="D-RIBOSE PYRANASE"/>
    <property type="match status" value="1"/>
</dbReference>
<evidence type="ECO:0000256" key="4">
    <source>
        <dbReference type="ARBA" id="ARBA00023235"/>
    </source>
</evidence>
<gene>
    <name evidence="6" type="primary">rbsD</name>
    <name evidence="7" type="ordered locus">Trebr_0263</name>
</gene>
<dbReference type="UniPathway" id="UPA00916">
    <property type="reaction ID" value="UER00888"/>
</dbReference>
<comment type="subunit">
    <text evidence="6">Homodecamer.</text>
</comment>
<name>F4LMF0_TREBD</name>
<dbReference type="PANTHER" id="PTHR37831:SF1">
    <property type="entry name" value="D-RIBOSE PYRANASE"/>
    <property type="match status" value="1"/>
</dbReference>
<evidence type="ECO:0000313" key="7">
    <source>
        <dbReference type="EMBL" id="AEE15712.1"/>
    </source>
</evidence>
<dbReference type="KEGG" id="tbe:Trebr_0263"/>
<keyword evidence="8" id="KW-1185">Reference proteome</keyword>
<dbReference type="SUPFAM" id="SSF102546">
    <property type="entry name" value="RbsD-like"/>
    <property type="match status" value="1"/>
</dbReference>
<evidence type="ECO:0000256" key="5">
    <source>
        <dbReference type="ARBA" id="ARBA00023277"/>
    </source>
</evidence>
<feature type="binding site" evidence="6">
    <location>
        <begin position="120"/>
        <end position="122"/>
    </location>
    <ligand>
        <name>substrate</name>
    </ligand>
</feature>
<evidence type="ECO:0000256" key="3">
    <source>
        <dbReference type="ARBA" id="ARBA00022490"/>
    </source>
</evidence>
<proteinExistence type="inferred from homology"/>
<comment type="similarity">
    <text evidence="6">Belongs to the RbsD / FucU family. RbsD subfamily.</text>
</comment>
<sequence length="131" mass="14549">MKRLGILNSDISRVLSYMRHTDTLCIGDCGLPCPQSTELIDIALDKGEPPFINVLKTVAADMRVESLVLAEEIRTENGAVLARIRELFPDTPVEFVPHAEFKKQTAFCKALIRTGEVTPYANVILRSACIF</sequence>
<evidence type="ECO:0000313" key="8">
    <source>
        <dbReference type="Proteomes" id="UP000006546"/>
    </source>
</evidence>
<evidence type="ECO:0000256" key="6">
    <source>
        <dbReference type="HAMAP-Rule" id="MF_01661"/>
    </source>
</evidence>
<dbReference type="GO" id="GO:0062193">
    <property type="term" value="F:D-ribose pyranase activity"/>
    <property type="evidence" value="ECO:0007669"/>
    <property type="project" value="UniProtKB-EC"/>
</dbReference>
<feature type="binding site" evidence="6">
    <location>
        <position position="28"/>
    </location>
    <ligand>
        <name>substrate</name>
    </ligand>
</feature>
<evidence type="ECO:0000256" key="2">
    <source>
        <dbReference type="ARBA" id="ARBA00012862"/>
    </source>
</evidence>
<dbReference type="InterPro" id="IPR007721">
    <property type="entry name" value="RbsD_FucU"/>
</dbReference>
<dbReference type="GO" id="GO:0005829">
    <property type="term" value="C:cytosol"/>
    <property type="evidence" value="ECO:0007669"/>
    <property type="project" value="TreeGrafter"/>
</dbReference>
<comment type="function">
    <text evidence="6">Catalyzes the interconversion of beta-pyran and beta-furan forms of D-ribose.</text>
</comment>
<dbReference type="EMBL" id="CP002696">
    <property type="protein sequence ID" value="AEE15712.1"/>
    <property type="molecule type" value="Genomic_DNA"/>
</dbReference>
<keyword evidence="5 6" id="KW-0119">Carbohydrate metabolism</keyword>
<organism evidence="7 8">
    <name type="scientific">Treponema brennaborense (strain DSM 12168 / CIP 105900 / DD5/3)</name>
    <dbReference type="NCBI Taxonomy" id="906968"/>
    <lineage>
        <taxon>Bacteria</taxon>
        <taxon>Pseudomonadati</taxon>
        <taxon>Spirochaetota</taxon>
        <taxon>Spirochaetia</taxon>
        <taxon>Spirochaetales</taxon>
        <taxon>Treponemataceae</taxon>
        <taxon>Treponema</taxon>
    </lineage>
</organism>
<keyword evidence="4 6" id="KW-0413">Isomerase</keyword>
<dbReference type="GO" id="GO:0019303">
    <property type="term" value="P:D-ribose catabolic process"/>
    <property type="evidence" value="ECO:0007669"/>
    <property type="project" value="UniProtKB-UniRule"/>
</dbReference>
<dbReference type="Gene3D" id="3.40.1650.10">
    <property type="entry name" value="RbsD-like domain"/>
    <property type="match status" value="1"/>
</dbReference>
<keyword evidence="3 6" id="KW-0963">Cytoplasm</keyword>
<dbReference type="InterPro" id="IPR023064">
    <property type="entry name" value="D-ribose_pyranase"/>
</dbReference>
<protein>
    <recommendedName>
        <fullName evidence="2 6">D-ribose pyranase</fullName>
        <ecNumber evidence="2 6">5.4.99.62</ecNumber>
    </recommendedName>
</protein>
<accession>F4LMF0</accession>
<dbReference type="InterPro" id="IPR023750">
    <property type="entry name" value="RbsD-like_sf"/>
</dbReference>
<dbReference type="NCBIfam" id="NF008761">
    <property type="entry name" value="PRK11797.1"/>
    <property type="match status" value="1"/>
</dbReference>
<reference evidence="8" key="1">
    <citation type="submission" date="2011-04" db="EMBL/GenBank/DDBJ databases">
        <title>The complete genome of Treponema brennaborense DSM 12168.</title>
        <authorList>
            <person name="Lucas S."/>
            <person name="Han J."/>
            <person name="Lapidus A."/>
            <person name="Bruce D."/>
            <person name="Goodwin L."/>
            <person name="Pitluck S."/>
            <person name="Peters L."/>
            <person name="Kyrpides N."/>
            <person name="Mavromatis K."/>
            <person name="Ivanova N."/>
            <person name="Mikhailova N."/>
            <person name="Pagani I."/>
            <person name="Teshima H."/>
            <person name="Detter J.C."/>
            <person name="Tapia R."/>
            <person name="Han C."/>
            <person name="Land M."/>
            <person name="Hauser L."/>
            <person name="Markowitz V."/>
            <person name="Cheng J.-F."/>
            <person name="Hugenholtz P."/>
            <person name="Woyke T."/>
            <person name="Wu D."/>
            <person name="Gronow S."/>
            <person name="Wellnitz S."/>
            <person name="Brambilla E."/>
            <person name="Klenk H.-P."/>
            <person name="Eisen J.A."/>
        </authorList>
    </citation>
    <scope>NUCLEOTIDE SEQUENCE [LARGE SCALE GENOMIC DNA]</scope>
    <source>
        <strain evidence="8">DSM 12168 / CIP 105900 / DD5/3</strain>
    </source>
</reference>
<dbReference type="AlphaFoldDB" id="F4LMF0"/>
<comment type="catalytic activity">
    <reaction evidence="1 6">
        <text>beta-D-ribopyranose = beta-D-ribofuranose</text>
        <dbReference type="Rhea" id="RHEA:25432"/>
        <dbReference type="ChEBI" id="CHEBI:27476"/>
        <dbReference type="ChEBI" id="CHEBI:47002"/>
        <dbReference type="EC" id="5.4.99.62"/>
    </reaction>
</comment>
<feature type="binding site" evidence="6">
    <location>
        <position position="98"/>
    </location>
    <ligand>
        <name>substrate</name>
    </ligand>
</feature>
<dbReference type="HAMAP" id="MF_01661">
    <property type="entry name" value="D_rib_pyranase"/>
    <property type="match status" value="1"/>
</dbReference>
<dbReference type="STRING" id="906968.Trebr_0263"/>
<dbReference type="Proteomes" id="UP000006546">
    <property type="component" value="Chromosome"/>
</dbReference>
<dbReference type="Pfam" id="PF05025">
    <property type="entry name" value="RbsD_FucU"/>
    <property type="match status" value="1"/>
</dbReference>
<evidence type="ECO:0000256" key="1">
    <source>
        <dbReference type="ARBA" id="ARBA00000223"/>
    </source>
</evidence>